<protein>
    <submittedName>
        <fullName evidence="2">Uncharacterized protein</fullName>
    </submittedName>
</protein>
<accession>A0AAD7IZ37</accession>
<dbReference type="EMBL" id="JARJLG010000071">
    <property type="protein sequence ID" value="KAJ7753397.1"/>
    <property type="molecule type" value="Genomic_DNA"/>
</dbReference>
<organism evidence="2 3">
    <name type="scientific">Mycena maculata</name>
    <dbReference type="NCBI Taxonomy" id="230809"/>
    <lineage>
        <taxon>Eukaryota</taxon>
        <taxon>Fungi</taxon>
        <taxon>Dikarya</taxon>
        <taxon>Basidiomycota</taxon>
        <taxon>Agaricomycotina</taxon>
        <taxon>Agaricomycetes</taxon>
        <taxon>Agaricomycetidae</taxon>
        <taxon>Agaricales</taxon>
        <taxon>Marasmiineae</taxon>
        <taxon>Mycenaceae</taxon>
        <taxon>Mycena</taxon>
    </lineage>
</organism>
<name>A0AAD7IZ37_9AGAR</name>
<comment type="caution">
    <text evidence="2">The sequence shown here is derived from an EMBL/GenBank/DDBJ whole genome shotgun (WGS) entry which is preliminary data.</text>
</comment>
<keyword evidence="1" id="KW-1133">Transmembrane helix</keyword>
<feature type="transmembrane region" description="Helical" evidence="1">
    <location>
        <begin position="68"/>
        <end position="86"/>
    </location>
</feature>
<keyword evidence="1" id="KW-0472">Membrane</keyword>
<reference evidence="2" key="1">
    <citation type="submission" date="2023-03" db="EMBL/GenBank/DDBJ databases">
        <title>Massive genome expansion in bonnet fungi (Mycena s.s.) driven by repeated elements and novel gene families across ecological guilds.</title>
        <authorList>
            <consortium name="Lawrence Berkeley National Laboratory"/>
            <person name="Harder C.B."/>
            <person name="Miyauchi S."/>
            <person name="Viragh M."/>
            <person name="Kuo A."/>
            <person name="Thoen E."/>
            <person name="Andreopoulos B."/>
            <person name="Lu D."/>
            <person name="Skrede I."/>
            <person name="Drula E."/>
            <person name="Henrissat B."/>
            <person name="Morin E."/>
            <person name="Kohler A."/>
            <person name="Barry K."/>
            <person name="LaButti K."/>
            <person name="Morin E."/>
            <person name="Salamov A."/>
            <person name="Lipzen A."/>
            <person name="Mereny Z."/>
            <person name="Hegedus B."/>
            <person name="Baldrian P."/>
            <person name="Stursova M."/>
            <person name="Weitz H."/>
            <person name="Taylor A."/>
            <person name="Grigoriev I.V."/>
            <person name="Nagy L.G."/>
            <person name="Martin F."/>
            <person name="Kauserud H."/>
        </authorList>
    </citation>
    <scope>NUCLEOTIDE SEQUENCE</scope>
    <source>
        <strain evidence="2">CBHHK188m</strain>
    </source>
</reference>
<keyword evidence="1" id="KW-0812">Transmembrane</keyword>
<dbReference type="AlphaFoldDB" id="A0AAD7IZ37"/>
<evidence type="ECO:0000256" key="1">
    <source>
        <dbReference type="SAM" id="Phobius"/>
    </source>
</evidence>
<dbReference type="Proteomes" id="UP001215280">
    <property type="component" value="Unassembled WGS sequence"/>
</dbReference>
<sequence>MLSRSVHMSCMWYRTGGGGKISSIFPGAGPSGLFWLWTRPPRWSDYKVEVEGRCNWKRLVRREKIKRLTVRALYLTLASALVFSATQRTWFF</sequence>
<keyword evidence="3" id="KW-1185">Reference proteome</keyword>
<proteinExistence type="predicted"/>
<gene>
    <name evidence="2" type="ORF">DFH07DRAFT_513475</name>
</gene>
<evidence type="ECO:0000313" key="2">
    <source>
        <dbReference type="EMBL" id="KAJ7753397.1"/>
    </source>
</evidence>
<evidence type="ECO:0000313" key="3">
    <source>
        <dbReference type="Proteomes" id="UP001215280"/>
    </source>
</evidence>